<name>A0A5B8USD1_9SPHI</name>
<reference evidence="4 5" key="1">
    <citation type="journal article" date="2017" name="Curr. Microbiol.">
        <title>Mucilaginibacter ginsenosidivorans sp. nov., Isolated from Soil of Ginseng Field.</title>
        <authorList>
            <person name="Kim M.M."/>
            <person name="Siddiqi M.Z."/>
            <person name="Im W.T."/>
        </authorList>
    </citation>
    <scope>NUCLEOTIDE SEQUENCE [LARGE SCALE GENOMIC DNA]</scope>
    <source>
        <strain evidence="4 5">Gsoil 3017</strain>
    </source>
</reference>
<evidence type="ECO:0000313" key="4">
    <source>
        <dbReference type="EMBL" id="QEC61853.1"/>
    </source>
</evidence>
<dbReference type="Proteomes" id="UP000321479">
    <property type="component" value="Chromosome"/>
</dbReference>
<keyword evidence="2" id="KW-0732">Signal</keyword>
<evidence type="ECO:0000313" key="5">
    <source>
        <dbReference type="Proteomes" id="UP000321479"/>
    </source>
</evidence>
<gene>
    <name evidence="4" type="ORF">FRZ54_04385</name>
</gene>
<dbReference type="RefSeq" id="WP_147030430.1">
    <property type="nucleotide sequence ID" value="NZ_CP042436.1"/>
</dbReference>
<dbReference type="SUPFAM" id="SSF56601">
    <property type="entry name" value="beta-lactamase/transpeptidase-like"/>
    <property type="match status" value="1"/>
</dbReference>
<evidence type="ECO:0000256" key="1">
    <source>
        <dbReference type="ARBA" id="ARBA00022801"/>
    </source>
</evidence>
<feature type="domain" description="Beta-lactamase-related" evidence="3">
    <location>
        <begin position="39"/>
        <end position="390"/>
    </location>
</feature>
<evidence type="ECO:0000256" key="2">
    <source>
        <dbReference type="SAM" id="SignalP"/>
    </source>
</evidence>
<dbReference type="InterPro" id="IPR012338">
    <property type="entry name" value="Beta-lactam/transpept-like"/>
</dbReference>
<feature type="chain" id="PRO_5022669333" evidence="2">
    <location>
        <begin position="26"/>
        <end position="418"/>
    </location>
</feature>
<dbReference type="AlphaFoldDB" id="A0A5B8USD1"/>
<sequence>MLKIKTVFFFITLTGLTCVSNFTNAQMAGNPGITLIHQIDSIIQSQVNDNKIPGAVIEVKKGDEVIYKQAYGYAQKLDYELRPLAQPEQMTTEHLFDIASLTKMVGTTTSMMLLVDKGLVHIDDPVSKYVKAFGTPDKAAITIRNLLTHTAGIYEWYPMYYRAHNKQETFKLIGELPLAFPVGEGRHYSDLGFTVLGEIIEKVSGLPLDQFEEQNIFIPLGMRHTMFNPLKKNQHYKIAATSPGNPYEKRMVYDPALGFQFKEIKHNQWNGWRHYVVKGEVSDGNAWYAEKGVAGAAGLFSTVDDLQKMVDMLMNKGMVDGKQFISENTISTFLTKDKFKNGLGWMMDPENSFMKDAPEGSFGHTGFTGTSIAVVPSKKISVILLINREQMGLIDGKQYYNVNPIRAAVFKAVMKYTE</sequence>
<dbReference type="Pfam" id="PF00144">
    <property type="entry name" value="Beta-lactamase"/>
    <property type="match status" value="1"/>
</dbReference>
<organism evidence="4 5">
    <name type="scientific">Mucilaginibacter ginsenosidivorans</name>
    <dbReference type="NCBI Taxonomy" id="398053"/>
    <lineage>
        <taxon>Bacteria</taxon>
        <taxon>Pseudomonadati</taxon>
        <taxon>Bacteroidota</taxon>
        <taxon>Sphingobacteriia</taxon>
        <taxon>Sphingobacteriales</taxon>
        <taxon>Sphingobacteriaceae</taxon>
        <taxon>Mucilaginibacter</taxon>
    </lineage>
</organism>
<dbReference type="InterPro" id="IPR050789">
    <property type="entry name" value="Diverse_Enzym_Activities"/>
</dbReference>
<dbReference type="InterPro" id="IPR001466">
    <property type="entry name" value="Beta-lactam-related"/>
</dbReference>
<dbReference type="KEGG" id="mgin:FRZ54_04385"/>
<dbReference type="PANTHER" id="PTHR43283:SF11">
    <property type="entry name" value="BETA-LACTAMASE-RELATED DOMAIN-CONTAINING PROTEIN"/>
    <property type="match status" value="1"/>
</dbReference>
<evidence type="ECO:0000259" key="3">
    <source>
        <dbReference type="Pfam" id="PF00144"/>
    </source>
</evidence>
<feature type="signal peptide" evidence="2">
    <location>
        <begin position="1"/>
        <end position="25"/>
    </location>
</feature>
<accession>A0A5B8USD1</accession>
<dbReference type="Gene3D" id="3.40.710.10">
    <property type="entry name" value="DD-peptidase/beta-lactamase superfamily"/>
    <property type="match status" value="1"/>
</dbReference>
<dbReference type="PANTHER" id="PTHR43283">
    <property type="entry name" value="BETA-LACTAMASE-RELATED"/>
    <property type="match status" value="1"/>
</dbReference>
<dbReference type="OrthoDB" id="2247630at2"/>
<dbReference type="EMBL" id="CP042436">
    <property type="protein sequence ID" value="QEC61853.1"/>
    <property type="molecule type" value="Genomic_DNA"/>
</dbReference>
<dbReference type="GO" id="GO:0016787">
    <property type="term" value="F:hydrolase activity"/>
    <property type="evidence" value="ECO:0007669"/>
    <property type="project" value="UniProtKB-KW"/>
</dbReference>
<protein>
    <submittedName>
        <fullName evidence="4">Serine hydrolase</fullName>
    </submittedName>
</protein>
<proteinExistence type="predicted"/>
<keyword evidence="1 4" id="KW-0378">Hydrolase</keyword>
<keyword evidence="5" id="KW-1185">Reference proteome</keyword>